<name>K1T4Y5_9ZZZZ</name>
<comment type="caution">
    <text evidence="1">The sequence shown here is derived from an EMBL/GenBank/DDBJ whole genome shotgun (WGS) entry which is preliminary data.</text>
</comment>
<dbReference type="EMBL" id="AJWZ01005417">
    <property type="protein sequence ID" value="EKC62634.1"/>
    <property type="molecule type" value="Genomic_DNA"/>
</dbReference>
<organism evidence="1">
    <name type="scientific">human gut metagenome</name>
    <dbReference type="NCBI Taxonomy" id="408170"/>
    <lineage>
        <taxon>unclassified sequences</taxon>
        <taxon>metagenomes</taxon>
        <taxon>organismal metagenomes</taxon>
    </lineage>
</organism>
<proteinExistence type="predicted"/>
<sequence>MRDMGTFHQEVVVAQNGLAALMGTTVDNHVLTDGIVIADYYLTLLTCKVEILWRAAITAAWNTLLLLPMR</sequence>
<gene>
    <name evidence="1" type="ORF">OBE_07878</name>
</gene>
<feature type="non-terminal residue" evidence="1">
    <location>
        <position position="70"/>
    </location>
</feature>
<protein>
    <submittedName>
        <fullName evidence="1">Uncharacterized protein</fullName>
    </submittedName>
</protein>
<reference evidence="1" key="1">
    <citation type="journal article" date="2013" name="Environ. Microbiol.">
        <title>Microbiota from the distal guts of lean and obese adolescents exhibit partial functional redundancy besides clear differences in community structure.</title>
        <authorList>
            <person name="Ferrer M."/>
            <person name="Ruiz A."/>
            <person name="Lanza F."/>
            <person name="Haange S.B."/>
            <person name="Oberbach A."/>
            <person name="Till H."/>
            <person name="Bargiela R."/>
            <person name="Campoy C."/>
            <person name="Segura M.T."/>
            <person name="Richter M."/>
            <person name="von Bergen M."/>
            <person name="Seifert J."/>
            <person name="Suarez A."/>
        </authorList>
    </citation>
    <scope>NUCLEOTIDE SEQUENCE</scope>
</reference>
<evidence type="ECO:0000313" key="1">
    <source>
        <dbReference type="EMBL" id="EKC62634.1"/>
    </source>
</evidence>
<dbReference type="AlphaFoldDB" id="K1T4Y5"/>
<accession>K1T4Y5</accession>